<dbReference type="PROSITE" id="PS50082">
    <property type="entry name" value="WD_REPEATS_2"/>
    <property type="match status" value="3"/>
</dbReference>
<dbReference type="AlphaFoldDB" id="A0A8S2E4F1"/>
<dbReference type="SUPFAM" id="SSF50978">
    <property type="entry name" value="WD40 repeat-like"/>
    <property type="match status" value="3"/>
</dbReference>
<accession>A0A8S2E4F1</accession>
<reference evidence="5" key="1">
    <citation type="submission" date="2021-02" db="EMBL/GenBank/DDBJ databases">
        <authorList>
            <person name="Nowell W R."/>
        </authorList>
    </citation>
    <scope>NUCLEOTIDE SEQUENCE</scope>
</reference>
<feature type="region of interest" description="Disordered" evidence="4">
    <location>
        <begin position="634"/>
        <end position="654"/>
    </location>
</feature>
<comment type="caution">
    <text evidence="5">The sequence shown here is derived from an EMBL/GenBank/DDBJ whole genome shotgun (WGS) entry which is preliminary data.</text>
</comment>
<dbReference type="Proteomes" id="UP000682733">
    <property type="component" value="Unassembled WGS sequence"/>
</dbReference>
<evidence type="ECO:0000313" key="5">
    <source>
        <dbReference type="EMBL" id="CAF1079044.1"/>
    </source>
</evidence>
<name>A0A8S2E4F1_9BILA</name>
<dbReference type="EMBL" id="CAJOBA010009043">
    <property type="protein sequence ID" value="CAF3842379.1"/>
    <property type="molecule type" value="Genomic_DNA"/>
</dbReference>
<evidence type="ECO:0000256" key="3">
    <source>
        <dbReference type="PROSITE-ProRule" id="PRU00221"/>
    </source>
</evidence>
<dbReference type="PANTHER" id="PTHR44324">
    <property type="entry name" value="WD40 REPEAT DOMAIN 95"/>
    <property type="match status" value="1"/>
</dbReference>
<dbReference type="PANTHER" id="PTHR44324:SF3">
    <property type="entry name" value="WD REPEAT-CONTAINING PROTEIN 49-LIKE"/>
    <property type="match status" value="1"/>
</dbReference>
<feature type="compositionally biased region" description="Polar residues" evidence="4">
    <location>
        <begin position="634"/>
        <end position="648"/>
    </location>
</feature>
<dbReference type="EMBL" id="CAJNOK010009027">
    <property type="protein sequence ID" value="CAF1079044.1"/>
    <property type="molecule type" value="Genomic_DNA"/>
</dbReference>
<evidence type="ECO:0000256" key="2">
    <source>
        <dbReference type="ARBA" id="ARBA00022737"/>
    </source>
</evidence>
<feature type="non-terminal residue" evidence="5">
    <location>
        <position position="1"/>
    </location>
</feature>
<dbReference type="InterPro" id="IPR006594">
    <property type="entry name" value="LisH"/>
</dbReference>
<organism evidence="5 7">
    <name type="scientific">Didymodactylos carnosus</name>
    <dbReference type="NCBI Taxonomy" id="1234261"/>
    <lineage>
        <taxon>Eukaryota</taxon>
        <taxon>Metazoa</taxon>
        <taxon>Spiralia</taxon>
        <taxon>Gnathifera</taxon>
        <taxon>Rotifera</taxon>
        <taxon>Eurotatoria</taxon>
        <taxon>Bdelloidea</taxon>
        <taxon>Philodinida</taxon>
        <taxon>Philodinidae</taxon>
        <taxon>Didymodactylos</taxon>
    </lineage>
</organism>
<evidence type="ECO:0000313" key="6">
    <source>
        <dbReference type="EMBL" id="CAF3842379.1"/>
    </source>
</evidence>
<sequence>SELSIIEKKLRVEDFCLLRHRFTNTNEAFNPDDAINHLSDDINEKSLRSLNKENFIESFEGIIDINLYKNQLEKLFDKLNSKETDLVSWNDFCTYILQYFQEEDYVNSLRTLPFNSQPKIRHVPQNKQEVTVKILHLENPVKFVTISKDGYLNLWTTNLVYDKTYLVSHELGHNVNKYRAAGMSVTDVIYMTDTHKLVIATTCRDLRFFTISSETFLEEFSLFGLKNVPTCLDYQTSNKDLKDHEQYVRYYSMGQIHSEYIRKILYLPHNNSIITSSGDSRNSLVISYINKIKKPYIFRLYKGCECFDYNKTLNLLLTGGADYLARIWNPYVPSKNITILEGHQAVVIDVKINDRLKQCYTFSKDAVVKVWDLEEFTCIQTVTIKFPMTAGKTPNFGSFPTDFYTNSNQNVDSMSSAWVLACNDYLCLMRLGHNSLKDSVLSETHNAPLSCAVYNKKLRQLITCADDSSLSAWDIESGRKVFFIADAHEGEEITCISIDKPCRRIGTGARNGIVKIWNAVNGHNIHILLGVDDSEITGIIFIDKRLITVGWSRKIVKYPDIISEMSIPKPDLTWNGSQVHKDDILCCDFLSPNIMCTASYDGEINVWSVDTEKLIICLRKSSKSDIKKSVVSGQDTLTKSRQRSSSSHVKNKKLSLEQPRPVDQLLFLKHRAKENMKLGVLFSSEGGYLYCWSLYGEKKNMAYFYASSKEGESILALSTDHTNKRLICGDTCGQIRIWNIEHYCSKPEQATSEIIRDKPPLLCKFKAHHAAIISCEWIDYRGSEYLITSSTDHTARVWTMNGEEIGIFGQRDLWDIEEEADVYTYRKPNIELPLDHGTRQEKEEISEGHLTTLLGLTVERALTQQKFYRQERRNNISQVDGKQLIKGGVHYTPYAVLATYNINIPNFEDIFSYGTVGSQYHLSKKHSDIPDFTQSSSFDDDSDTRDKLILPPIFSRQKLSITSENRYSLTPRNNKFLESVTEMLN</sequence>
<gene>
    <name evidence="5" type="ORF">OVA965_LOCUS18270</name>
    <name evidence="6" type="ORF">TMI583_LOCUS18282</name>
</gene>
<evidence type="ECO:0000256" key="1">
    <source>
        <dbReference type="ARBA" id="ARBA00022574"/>
    </source>
</evidence>
<dbReference type="PROSITE" id="PS00678">
    <property type="entry name" value="WD_REPEATS_1"/>
    <property type="match status" value="1"/>
</dbReference>
<feature type="repeat" description="WD" evidence="3">
    <location>
        <begin position="340"/>
        <end position="381"/>
    </location>
</feature>
<dbReference type="Pfam" id="PF00400">
    <property type="entry name" value="WD40"/>
    <property type="match status" value="4"/>
</dbReference>
<feature type="repeat" description="WD" evidence="3">
    <location>
        <begin position="442"/>
        <end position="483"/>
    </location>
</feature>
<feature type="repeat" description="WD" evidence="3">
    <location>
        <begin position="765"/>
        <end position="801"/>
    </location>
</feature>
<dbReference type="InterPro" id="IPR019775">
    <property type="entry name" value="WD40_repeat_CS"/>
</dbReference>
<keyword evidence="1 3" id="KW-0853">WD repeat</keyword>
<dbReference type="InterPro" id="IPR036322">
    <property type="entry name" value="WD40_repeat_dom_sf"/>
</dbReference>
<evidence type="ECO:0000313" key="7">
    <source>
        <dbReference type="Proteomes" id="UP000677228"/>
    </source>
</evidence>
<proteinExistence type="predicted"/>
<dbReference type="SMART" id="SM00320">
    <property type="entry name" value="WD40"/>
    <property type="match status" value="9"/>
</dbReference>
<dbReference type="InterPro" id="IPR015943">
    <property type="entry name" value="WD40/YVTN_repeat-like_dom_sf"/>
</dbReference>
<keyword evidence="2" id="KW-0677">Repeat</keyword>
<dbReference type="InterPro" id="IPR051242">
    <property type="entry name" value="WD-EF-hand_domain"/>
</dbReference>
<dbReference type="Proteomes" id="UP000677228">
    <property type="component" value="Unassembled WGS sequence"/>
</dbReference>
<dbReference type="PROSITE" id="PS50896">
    <property type="entry name" value="LISH"/>
    <property type="match status" value="1"/>
</dbReference>
<evidence type="ECO:0000256" key="4">
    <source>
        <dbReference type="SAM" id="MobiDB-lite"/>
    </source>
</evidence>
<dbReference type="InterPro" id="IPR001680">
    <property type="entry name" value="WD40_rpt"/>
</dbReference>
<protein>
    <submittedName>
        <fullName evidence="5">Uncharacterized protein</fullName>
    </submittedName>
</protein>
<dbReference type="Gene3D" id="2.130.10.10">
    <property type="entry name" value="YVTN repeat-like/Quinoprotein amine dehydrogenase"/>
    <property type="match status" value="3"/>
</dbReference>